<feature type="region of interest" description="Disordered" evidence="1">
    <location>
        <begin position="314"/>
        <end position="347"/>
    </location>
</feature>
<name>A0ABR1K0W9_9AGAR</name>
<proteinExistence type="predicted"/>
<organism evidence="2 3">
    <name type="scientific">Marasmiellus scandens</name>
    <dbReference type="NCBI Taxonomy" id="2682957"/>
    <lineage>
        <taxon>Eukaryota</taxon>
        <taxon>Fungi</taxon>
        <taxon>Dikarya</taxon>
        <taxon>Basidiomycota</taxon>
        <taxon>Agaricomycotina</taxon>
        <taxon>Agaricomycetes</taxon>
        <taxon>Agaricomycetidae</taxon>
        <taxon>Agaricales</taxon>
        <taxon>Marasmiineae</taxon>
        <taxon>Omphalotaceae</taxon>
        <taxon>Marasmiellus</taxon>
    </lineage>
</organism>
<dbReference type="EMBL" id="JBANRG010000003">
    <property type="protein sequence ID" value="KAK7468244.1"/>
    <property type="molecule type" value="Genomic_DNA"/>
</dbReference>
<reference evidence="2 3" key="1">
    <citation type="submission" date="2024-01" db="EMBL/GenBank/DDBJ databases">
        <title>A draft genome for the cacao thread blight pathogen Marasmiellus scandens.</title>
        <authorList>
            <person name="Baruah I.K."/>
            <person name="Leung J."/>
            <person name="Bukari Y."/>
            <person name="Amoako-Attah I."/>
            <person name="Meinhardt L.W."/>
            <person name="Bailey B.A."/>
            <person name="Cohen S.P."/>
        </authorList>
    </citation>
    <scope>NUCLEOTIDE SEQUENCE [LARGE SCALE GENOMIC DNA]</scope>
    <source>
        <strain evidence="2 3">GH-19</strain>
    </source>
</reference>
<dbReference type="Proteomes" id="UP001498398">
    <property type="component" value="Unassembled WGS sequence"/>
</dbReference>
<gene>
    <name evidence="2" type="ORF">VKT23_002753</name>
</gene>
<comment type="caution">
    <text evidence="2">The sequence shown here is derived from an EMBL/GenBank/DDBJ whole genome shotgun (WGS) entry which is preliminary data.</text>
</comment>
<evidence type="ECO:0000313" key="3">
    <source>
        <dbReference type="Proteomes" id="UP001498398"/>
    </source>
</evidence>
<protein>
    <submittedName>
        <fullName evidence="2">Uncharacterized protein</fullName>
    </submittedName>
</protein>
<sequence>MPNDLESQFTISREKRYPIRLADFQRENRGDPAITDFVQKLKNHVLSRHLGYSPADGFSPEERRRLTFINDLIFKHQQVRVNYNTYDMQRAHDCINPRTHADIMMLKGSWDPSAGDSHPYLYARVVGVFHTQYRYAGSGASSREVHEIPFLWVRWYEFDSKYDWGWDAKRPPRLYFVDSKDPFAFDFIDPATVLRGIHLLPAFAKGTTQDLLPPDSIARQYQEYTNDGRALETRDYCFYYVSMFSVRDLFMRFRGGGVGHKEFSEVSRWLEEQTGVVDYSRLPQYDKNGEVIVPPREDVEEVLVEEETVPVVLFANEEEDEEEEGAAEDDDEDYRMDDSEVEEEYGYDDMEFTRYETVLM</sequence>
<accession>A0ABR1K0W9</accession>
<evidence type="ECO:0000313" key="2">
    <source>
        <dbReference type="EMBL" id="KAK7468244.1"/>
    </source>
</evidence>
<feature type="compositionally biased region" description="Acidic residues" evidence="1">
    <location>
        <begin position="316"/>
        <end position="347"/>
    </location>
</feature>
<evidence type="ECO:0000256" key="1">
    <source>
        <dbReference type="SAM" id="MobiDB-lite"/>
    </source>
</evidence>
<keyword evidence="3" id="KW-1185">Reference proteome</keyword>